<keyword evidence="3" id="KW-0479">Metal-binding</keyword>
<evidence type="ECO:0000313" key="6">
    <source>
        <dbReference type="EMBL" id="PZX61533.1"/>
    </source>
</evidence>
<keyword evidence="4" id="KW-0408">Iron</keyword>
<evidence type="ECO:0000259" key="5">
    <source>
        <dbReference type="Pfam" id="PF01814"/>
    </source>
</evidence>
<evidence type="ECO:0000256" key="4">
    <source>
        <dbReference type="ARBA" id="ARBA00023004"/>
    </source>
</evidence>
<accession>A0A2W7RL29</accession>
<protein>
    <submittedName>
        <fullName evidence="6">Regulator of cell morphogenesis and NO signaling</fullName>
    </submittedName>
</protein>
<comment type="subcellular location">
    <subcellularLocation>
        <location evidence="1">Cytoplasm</location>
    </subcellularLocation>
</comment>
<keyword evidence="2" id="KW-0963">Cytoplasm</keyword>
<dbReference type="PANTHER" id="PTHR36438:SF1">
    <property type="entry name" value="IRON-SULFUR CLUSTER REPAIR PROTEIN YTFE"/>
    <property type="match status" value="1"/>
</dbReference>
<dbReference type="InterPro" id="IPR019903">
    <property type="entry name" value="RIC_family"/>
</dbReference>
<reference evidence="6 7" key="1">
    <citation type="submission" date="2018-06" db="EMBL/GenBank/DDBJ databases">
        <title>Genomic Encyclopedia of Archaeal and Bacterial Type Strains, Phase II (KMG-II): from individual species to whole genera.</title>
        <authorList>
            <person name="Goeker M."/>
        </authorList>
    </citation>
    <scope>NUCLEOTIDE SEQUENCE [LARGE SCALE GENOMIC DNA]</scope>
    <source>
        <strain evidence="6 7">DSM 23241</strain>
    </source>
</reference>
<keyword evidence="7" id="KW-1185">Reference proteome</keyword>
<organism evidence="6 7">
    <name type="scientific">Hydrotalea sandarakina</name>
    <dbReference type="NCBI Taxonomy" id="1004304"/>
    <lineage>
        <taxon>Bacteria</taxon>
        <taxon>Pseudomonadati</taxon>
        <taxon>Bacteroidota</taxon>
        <taxon>Chitinophagia</taxon>
        <taxon>Chitinophagales</taxon>
        <taxon>Chitinophagaceae</taxon>
        <taxon>Hydrotalea</taxon>
    </lineage>
</organism>
<dbReference type="InterPro" id="IPR012312">
    <property type="entry name" value="Hemerythrin-like"/>
</dbReference>
<dbReference type="Gene3D" id="1.20.120.520">
    <property type="entry name" value="nmb1532 protein domain like"/>
    <property type="match status" value="1"/>
</dbReference>
<evidence type="ECO:0000256" key="1">
    <source>
        <dbReference type="ARBA" id="ARBA00004496"/>
    </source>
</evidence>
<dbReference type="EMBL" id="QKZV01000007">
    <property type="protein sequence ID" value="PZX61533.1"/>
    <property type="molecule type" value="Genomic_DNA"/>
</dbReference>
<evidence type="ECO:0000313" key="7">
    <source>
        <dbReference type="Proteomes" id="UP000249720"/>
    </source>
</evidence>
<dbReference type="RefSeq" id="WP_111296514.1">
    <property type="nucleotide sequence ID" value="NZ_QKZV01000007.1"/>
</dbReference>
<gene>
    <name evidence="6" type="ORF">LX80_02263</name>
</gene>
<name>A0A2W7RL29_9BACT</name>
<dbReference type="GO" id="GO:0005737">
    <property type="term" value="C:cytoplasm"/>
    <property type="evidence" value="ECO:0007669"/>
    <property type="project" value="UniProtKB-SubCell"/>
</dbReference>
<evidence type="ECO:0000256" key="3">
    <source>
        <dbReference type="ARBA" id="ARBA00022723"/>
    </source>
</evidence>
<sequence length="243" mass="28538">MENLLQTPLQVIVAKYPAVLAVLEKHHISYCHFSKKNIEEISVLHNLPSLKLAYDIQQIVNQEKWNKETLNNQSFTELINYIIQHYHLYLKTQLPIVLAQLEKVTQKHGNQLPILSDVLFYFEMWKDEITAHLIYEESKLFPAILTIEQTHQMPENISKDYINKLIHLIEKEHDHSTDLIEKIKSITQNFTPPPQSCKGIQLCFNMLGDLYNNLEEHTQIENNILMPKALQQLNLIYQSEKKN</sequence>
<dbReference type="GO" id="GO:0046872">
    <property type="term" value="F:metal ion binding"/>
    <property type="evidence" value="ECO:0007669"/>
    <property type="project" value="UniProtKB-KW"/>
</dbReference>
<dbReference type="OrthoDB" id="9797132at2"/>
<dbReference type="Pfam" id="PF01814">
    <property type="entry name" value="Hemerythrin"/>
    <property type="match status" value="1"/>
</dbReference>
<comment type="caution">
    <text evidence="6">The sequence shown here is derived from an EMBL/GenBank/DDBJ whole genome shotgun (WGS) entry which is preliminary data.</text>
</comment>
<feature type="domain" description="Hemerythrin-like" evidence="5">
    <location>
        <begin position="81"/>
        <end position="229"/>
    </location>
</feature>
<dbReference type="Proteomes" id="UP000249720">
    <property type="component" value="Unassembled WGS sequence"/>
</dbReference>
<dbReference type="PANTHER" id="PTHR36438">
    <property type="entry name" value="IRON-SULFUR CLUSTER REPAIR PROTEIN YTFE"/>
    <property type="match status" value="1"/>
</dbReference>
<dbReference type="AlphaFoldDB" id="A0A2W7RL29"/>
<evidence type="ECO:0000256" key="2">
    <source>
        <dbReference type="ARBA" id="ARBA00022490"/>
    </source>
</evidence>
<proteinExistence type="predicted"/>